<comment type="caution">
    <text evidence="1">The sequence shown here is derived from an EMBL/GenBank/DDBJ whole genome shotgun (WGS) entry which is preliminary data.</text>
</comment>
<evidence type="ECO:0000313" key="1">
    <source>
        <dbReference type="EMBL" id="GKX68329.1"/>
    </source>
</evidence>
<evidence type="ECO:0000313" key="2">
    <source>
        <dbReference type="Proteomes" id="UP001058074"/>
    </source>
</evidence>
<accession>A0ACB5RGX4</accession>
<organism evidence="1 2">
    <name type="scientific">Inconstantimicrobium mannanitabidum</name>
    <dbReference type="NCBI Taxonomy" id="1604901"/>
    <lineage>
        <taxon>Bacteria</taxon>
        <taxon>Bacillati</taxon>
        <taxon>Bacillota</taxon>
        <taxon>Clostridia</taxon>
        <taxon>Eubacteriales</taxon>
        <taxon>Clostridiaceae</taxon>
        <taxon>Inconstantimicrobium</taxon>
    </lineage>
</organism>
<proteinExistence type="predicted"/>
<name>A0ACB5RGX4_9CLOT</name>
<dbReference type="EMBL" id="BROD01000001">
    <property type="protein sequence ID" value="GKX68329.1"/>
    <property type="molecule type" value="Genomic_DNA"/>
</dbReference>
<sequence length="189" mass="21477">MRNQEEYKNIADGDKSKDGQEGKPSILKDWIIPLLTALILVLLINKFAFFIAKIPSESMVPTLNVGDRLIVTRIYNKDKLKRQDIIVFKSKEKDETMIKRLIGLPGDKVEIKAGVVSVNGTKLEENYIGQPDTLGGSYTVPKGKYFFLGDNRLRSADSRYWDDPYIDWADIEGKAQFKVFPFSDIGKLK</sequence>
<protein>
    <submittedName>
        <fullName evidence="1">Signal peptidase I</fullName>
    </submittedName>
</protein>
<gene>
    <name evidence="1" type="ORF">rsdtw13_35870</name>
</gene>
<dbReference type="Proteomes" id="UP001058074">
    <property type="component" value="Unassembled WGS sequence"/>
</dbReference>
<keyword evidence="2" id="KW-1185">Reference proteome</keyword>
<reference evidence="1" key="1">
    <citation type="journal article" date="2025" name="Int. J. Syst. Evol. Microbiol.">
        <title>Inconstantimicrobium mannanitabidum sp. nov., a novel member of the family Clostridiaceae isolated from anoxic soil under the treatment of reductive soil disinfestation.</title>
        <authorList>
            <person name="Ueki A."/>
            <person name="Tonouchi A."/>
            <person name="Honma S."/>
            <person name="Kaku N."/>
            <person name="Ueki K."/>
        </authorList>
    </citation>
    <scope>NUCLEOTIDE SEQUENCE</scope>
    <source>
        <strain evidence="1">TW13</strain>
    </source>
</reference>